<dbReference type="InterPro" id="IPR054708">
    <property type="entry name" value="MTPAP-like_central"/>
</dbReference>
<dbReference type="Proteomes" id="UP000541444">
    <property type="component" value="Unassembled WGS sequence"/>
</dbReference>
<keyword evidence="3" id="KW-1185">Reference proteome</keyword>
<proteinExistence type="predicted"/>
<dbReference type="SUPFAM" id="SSF81301">
    <property type="entry name" value="Nucleotidyltransferase"/>
    <property type="match status" value="1"/>
</dbReference>
<reference evidence="2 3" key="1">
    <citation type="journal article" date="2020" name="IScience">
        <title>Genome Sequencing of the Endangered Kingdonia uniflora (Circaeasteraceae, Ranunculales) Reveals Potential Mechanisms of Evolutionary Specialization.</title>
        <authorList>
            <person name="Sun Y."/>
            <person name="Deng T."/>
            <person name="Zhang A."/>
            <person name="Moore M.J."/>
            <person name="Landis J.B."/>
            <person name="Lin N."/>
            <person name="Zhang H."/>
            <person name="Zhang X."/>
            <person name="Huang J."/>
            <person name="Zhang X."/>
            <person name="Sun H."/>
            <person name="Wang H."/>
        </authorList>
    </citation>
    <scope>NUCLEOTIDE SEQUENCE [LARGE SCALE GENOMIC DNA]</scope>
    <source>
        <strain evidence="2">TB1705</strain>
        <tissue evidence="2">Leaf</tissue>
    </source>
</reference>
<evidence type="ECO:0000313" key="3">
    <source>
        <dbReference type="Proteomes" id="UP000541444"/>
    </source>
</evidence>
<dbReference type="EMBL" id="JACGCM010002686">
    <property type="protein sequence ID" value="KAF6136549.1"/>
    <property type="molecule type" value="Genomic_DNA"/>
</dbReference>
<name>A0A7J7L1U3_9MAGN</name>
<accession>A0A7J7L1U3</accession>
<dbReference type="InterPro" id="IPR043519">
    <property type="entry name" value="NT_sf"/>
</dbReference>
<evidence type="ECO:0000313" key="2">
    <source>
        <dbReference type="EMBL" id="KAF6136549.1"/>
    </source>
</evidence>
<feature type="domain" description="Poly(A) RNA polymerase mitochondrial-like central palm" evidence="1">
    <location>
        <begin position="26"/>
        <end position="171"/>
    </location>
</feature>
<dbReference type="Gene3D" id="3.30.460.10">
    <property type="entry name" value="Beta Polymerase, domain 2"/>
    <property type="match status" value="1"/>
</dbReference>
<organism evidence="2 3">
    <name type="scientific">Kingdonia uniflora</name>
    <dbReference type="NCBI Taxonomy" id="39325"/>
    <lineage>
        <taxon>Eukaryota</taxon>
        <taxon>Viridiplantae</taxon>
        <taxon>Streptophyta</taxon>
        <taxon>Embryophyta</taxon>
        <taxon>Tracheophyta</taxon>
        <taxon>Spermatophyta</taxon>
        <taxon>Magnoliopsida</taxon>
        <taxon>Ranunculales</taxon>
        <taxon>Circaeasteraceae</taxon>
        <taxon>Kingdonia</taxon>
    </lineage>
</organism>
<dbReference type="PANTHER" id="PTHR12271:SF134">
    <property type="entry name" value="NUCLEOTIDYLTRANSFERASE FAMILY PROTEIN"/>
    <property type="match status" value="1"/>
</dbReference>
<evidence type="ECO:0000259" key="1">
    <source>
        <dbReference type="Pfam" id="PF22600"/>
    </source>
</evidence>
<dbReference type="Gene3D" id="1.10.1410.10">
    <property type="match status" value="1"/>
</dbReference>
<protein>
    <recommendedName>
        <fullName evidence="1">Poly(A) RNA polymerase mitochondrial-like central palm domain-containing protein</fullName>
    </recommendedName>
</protein>
<sequence>MREKAKKRESKGLQKITFKPACISALKEMLHDIYTAGHPTPEDYNNRRDLVRVFNMMAKEVYGSSNDFPVVEVFGSFVMDMFSAKSDLDLSINFSSDLAEYPREKKIDALRKFAKLLYPLQRRGHVYGVHPIMSARVPILKVVDRGSGIECDISVENKDAIAKSQIVHIISAIDERFQILSSLIKTWAKAYDINSSKDRTLNSLSIILLVAFHFQTRDPPILPPFKVLLKVITSTLNQGSKTRTWDLDRRS</sequence>
<dbReference type="OrthoDB" id="2274644at2759"/>
<dbReference type="AlphaFoldDB" id="A0A7J7L1U3"/>
<dbReference type="CDD" id="cd05402">
    <property type="entry name" value="NT_PAP_TUTase"/>
    <property type="match status" value="1"/>
</dbReference>
<gene>
    <name evidence="2" type="ORF">GIB67_016005</name>
</gene>
<dbReference type="SUPFAM" id="SSF81631">
    <property type="entry name" value="PAP/OAS1 substrate-binding domain"/>
    <property type="match status" value="1"/>
</dbReference>
<comment type="caution">
    <text evidence="2">The sequence shown here is derived from an EMBL/GenBank/DDBJ whole genome shotgun (WGS) entry which is preliminary data.</text>
</comment>
<dbReference type="GO" id="GO:0031123">
    <property type="term" value="P:RNA 3'-end processing"/>
    <property type="evidence" value="ECO:0007669"/>
    <property type="project" value="TreeGrafter"/>
</dbReference>
<dbReference type="Pfam" id="PF22600">
    <property type="entry name" value="MTPAP-like_central"/>
    <property type="match status" value="1"/>
</dbReference>
<dbReference type="GO" id="GO:0016779">
    <property type="term" value="F:nucleotidyltransferase activity"/>
    <property type="evidence" value="ECO:0007669"/>
    <property type="project" value="TreeGrafter"/>
</dbReference>
<dbReference type="PANTHER" id="PTHR12271">
    <property type="entry name" value="POLY A POLYMERASE CID PAP -RELATED"/>
    <property type="match status" value="1"/>
</dbReference>